<keyword evidence="3" id="KW-1185">Reference proteome</keyword>
<evidence type="ECO:0000313" key="3">
    <source>
        <dbReference type="Proteomes" id="UP000030140"/>
    </source>
</evidence>
<reference evidence="2 3" key="1">
    <citation type="submission" date="2014-10" db="EMBL/GenBank/DDBJ databases">
        <title>Draft genome sequence of the proteorhodopsin-containing marine bacterium Dokdonia donghaensis.</title>
        <authorList>
            <person name="Gomez-Consarnau L."/>
            <person name="Gonzalez J.M."/>
            <person name="Riedel T."/>
            <person name="Jaenicke S."/>
            <person name="Wagner-Doebler I."/>
            <person name="Fuhrman J.A."/>
        </authorList>
    </citation>
    <scope>NUCLEOTIDE SEQUENCE [LARGE SCALE GENOMIC DNA]</scope>
    <source>
        <strain evidence="2 3">DSW-1</strain>
    </source>
</reference>
<dbReference type="PANTHER" id="PTHR34406:SF1">
    <property type="entry name" value="PROTEIN YCEI"/>
    <property type="match status" value="1"/>
</dbReference>
<dbReference type="OrthoDB" id="951410at2"/>
<dbReference type="Gene3D" id="2.40.128.110">
    <property type="entry name" value="Lipid/polyisoprenoid-binding, YceI-like"/>
    <property type="match status" value="1"/>
</dbReference>
<dbReference type="Proteomes" id="UP000030140">
    <property type="component" value="Unassembled WGS sequence"/>
</dbReference>
<comment type="caution">
    <text evidence="2">The sequence shown here is derived from an EMBL/GenBank/DDBJ whole genome shotgun (WGS) entry which is preliminary data.</text>
</comment>
<name>A0A0A2H4U3_9FLAO</name>
<dbReference type="PROSITE" id="PS51257">
    <property type="entry name" value="PROKAR_LIPOPROTEIN"/>
    <property type="match status" value="1"/>
</dbReference>
<organism evidence="2 3">
    <name type="scientific">Dokdonia donghaensis DSW-1</name>
    <dbReference type="NCBI Taxonomy" id="1300343"/>
    <lineage>
        <taxon>Bacteria</taxon>
        <taxon>Pseudomonadati</taxon>
        <taxon>Bacteroidota</taxon>
        <taxon>Flavobacteriia</taxon>
        <taxon>Flavobacteriales</taxon>
        <taxon>Flavobacteriaceae</taxon>
        <taxon>Dokdonia</taxon>
    </lineage>
</organism>
<dbReference type="KEGG" id="ddo:I597_1480"/>
<feature type="domain" description="Lipid/polyisoprenoid-binding YceI-like" evidence="1">
    <location>
        <begin position="45"/>
        <end position="219"/>
    </location>
</feature>
<dbReference type="EMBL" id="JSAQ01000001">
    <property type="protein sequence ID" value="KGO07660.1"/>
    <property type="molecule type" value="Genomic_DNA"/>
</dbReference>
<dbReference type="PATRIC" id="fig|1300343.5.peg.1488"/>
<dbReference type="RefSeq" id="WP_035327961.1">
    <property type="nucleotide sequence ID" value="NZ_CP015125.1"/>
</dbReference>
<accession>A0A0A2H4U3</accession>
<dbReference type="InterPro" id="IPR036761">
    <property type="entry name" value="TTHA0802/YceI-like_sf"/>
</dbReference>
<gene>
    <name evidence="2" type="ORF">NV36_12995</name>
</gene>
<proteinExistence type="predicted"/>
<protein>
    <submittedName>
        <fullName evidence="2">Lipid-binding protein</fullName>
    </submittedName>
</protein>
<dbReference type="AlphaFoldDB" id="A0A0A2H4U3"/>
<dbReference type="Pfam" id="PF04264">
    <property type="entry name" value="YceI"/>
    <property type="match status" value="1"/>
</dbReference>
<evidence type="ECO:0000313" key="2">
    <source>
        <dbReference type="EMBL" id="KGO07660.1"/>
    </source>
</evidence>
<dbReference type="PANTHER" id="PTHR34406">
    <property type="entry name" value="PROTEIN YCEI"/>
    <property type="match status" value="1"/>
</dbReference>
<sequence>MKKQILNTLAVIALIAGTVSCKGDKTNETEATEAKEVATVADAMKFTVDTSASTIDWVGSKPTENHTGTINIESGVVKVAGDKITGTFLIDMTSITVTDLEGDGKASLEGHLKGQAEGKEDHFFNVAKYPTAAFEVTGVTEKEGKKMMQGNLTIRDQKKNIEFPVTYSVDGANMTLTSEPFTIDRTNWGVNYGSKSIFDNLGDKFISDDIQLTVKLQATKA</sequence>
<dbReference type="InterPro" id="IPR007372">
    <property type="entry name" value="Lipid/polyisoprenoid-bd_YceI"/>
</dbReference>
<dbReference type="SMART" id="SM00867">
    <property type="entry name" value="YceI"/>
    <property type="match status" value="1"/>
</dbReference>
<evidence type="ECO:0000259" key="1">
    <source>
        <dbReference type="SMART" id="SM00867"/>
    </source>
</evidence>
<dbReference type="SUPFAM" id="SSF101874">
    <property type="entry name" value="YceI-like"/>
    <property type="match status" value="1"/>
</dbReference>